<evidence type="ECO:0000256" key="4">
    <source>
        <dbReference type="ARBA" id="ARBA00022692"/>
    </source>
</evidence>
<evidence type="ECO:0000313" key="10">
    <source>
        <dbReference type="Proteomes" id="UP001596513"/>
    </source>
</evidence>
<evidence type="ECO:0000256" key="6">
    <source>
        <dbReference type="ARBA" id="ARBA00023136"/>
    </source>
</evidence>
<organism evidence="9 10">
    <name type="scientific">Hymenobacter humi</name>
    <dbReference type="NCBI Taxonomy" id="1411620"/>
    <lineage>
        <taxon>Bacteria</taxon>
        <taxon>Pseudomonadati</taxon>
        <taxon>Bacteroidota</taxon>
        <taxon>Cytophagia</taxon>
        <taxon>Cytophagales</taxon>
        <taxon>Hymenobacteraceae</taxon>
        <taxon>Hymenobacter</taxon>
    </lineage>
</organism>
<dbReference type="Pfam" id="PF00528">
    <property type="entry name" value="BPD_transp_1"/>
    <property type="match status" value="1"/>
</dbReference>
<dbReference type="CDD" id="cd06261">
    <property type="entry name" value="TM_PBP2"/>
    <property type="match status" value="1"/>
</dbReference>
<dbReference type="InterPro" id="IPR000515">
    <property type="entry name" value="MetI-like"/>
</dbReference>
<accession>A0ABW2U534</accession>
<dbReference type="PROSITE" id="PS50928">
    <property type="entry name" value="ABC_TM1"/>
    <property type="match status" value="1"/>
</dbReference>
<comment type="caution">
    <text evidence="9">The sequence shown here is derived from an EMBL/GenBank/DDBJ whole genome shotgun (WGS) entry which is preliminary data.</text>
</comment>
<comment type="similarity">
    <text evidence="7">Belongs to the binding-protein-dependent transport system permease family.</text>
</comment>
<dbReference type="Proteomes" id="UP001596513">
    <property type="component" value="Unassembled WGS sequence"/>
</dbReference>
<evidence type="ECO:0000256" key="3">
    <source>
        <dbReference type="ARBA" id="ARBA00022475"/>
    </source>
</evidence>
<dbReference type="SUPFAM" id="SSF161098">
    <property type="entry name" value="MetI-like"/>
    <property type="match status" value="1"/>
</dbReference>
<dbReference type="PANTHER" id="PTHR43163">
    <property type="entry name" value="DIPEPTIDE TRANSPORT SYSTEM PERMEASE PROTEIN DPPB-RELATED"/>
    <property type="match status" value="1"/>
</dbReference>
<feature type="transmembrane region" description="Helical" evidence="7">
    <location>
        <begin position="287"/>
        <end position="308"/>
    </location>
</feature>
<dbReference type="RefSeq" id="WP_380201449.1">
    <property type="nucleotide sequence ID" value="NZ_JBHTEK010000001.1"/>
</dbReference>
<dbReference type="Gene3D" id="1.10.3720.10">
    <property type="entry name" value="MetI-like"/>
    <property type="match status" value="1"/>
</dbReference>
<comment type="subcellular location">
    <subcellularLocation>
        <location evidence="1 7">Cell membrane</location>
        <topology evidence="1 7">Multi-pass membrane protein</topology>
    </subcellularLocation>
</comment>
<evidence type="ECO:0000259" key="8">
    <source>
        <dbReference type="PROSITE" id="PS50928"/>
    </source>
</evidence>
<dbReference type="PANTHER" id="PTHR43163:SF9">
    <property type="entry name" value="ABC TRANSPORTER PERMEASE PROTEIN"/>
    <property type="match status" value="1"/>
</dbReference>
<proteinExistence type="inferred from homology"/>
<name>A0ABW2U534_9BACT</name>
<gene>
    <name evidence="9" type="ORF">ACFQT0_06765</name>
</gene>
<evidence type="ECO:0000313" key="9">
    <source>
        <dbReference type="EMBL" id="MFC7667151.1"/>
    </source>
</evidence>
<keyword evidence="4 7" id="KW-0812">Transmembrane</keyword>
<dbReference type="InterPro" id="IPR035906">
    <property type="entry name" value="MetI-like_sf"/>
</dbReference>
<dbReference type="EMBL" id="JBHTEK010000001">
    <property type="protein sequence ID" value="MFC7667151.1"/>
    <property type="molecule type" value="Genomic_DNA"/>
</dbReference>
<evidence type="ECO:0000256" key="2">
    <source>
        <dbReference type="ARBA" id="ARBA00022448"/>
    </source>
</evidence>
<keyword evidence="2 7" id="KW-0813">Transport</keyword>
<keyword evidence="6 7" id="KW-0472">Membrane</keyword>
<feature type="transmembrane region" description="Helical" evidence="7">
    <location>
        <begin position="320"/>
        <end position="348"/>
    </location>
</feature>
<sequence length="356" mass="38831">MAWSLLWRLFRTVLAVWALASAVFLLSRHDADTAAQLTLPDSAELTYGGSNDSTQYSAAQQAAKRRLGLDLPLFYVGRKDEMPAQSTSPWYWQGPNNQYHQWITKALRGDLGTSFRTGEAVTARLRRAVLFTLPLTGTAALLAVLTALILAQRLAAGPWWQRPVQALLVTGHALPLFVVSLVLLLVFANPEVFGWFPAYGLDQPTDIEPDFWNSTAAYLRHLVLPIAALTLTAVPDLTLQLNASLTQELRSDYATTARAKGLAESTIIRHHALRNALLPTLTQVAELLPALVAGAVVVEVVFALPGMGRLLAEAAAARDYPVLVGGVVLTGAARLLSLLLADLLYLWADPRIRWQS</sequence>
<keyword evidence="10" id="KW-1185">Reference proteome</keyword>
<evidence type="ECO:0000256" key="5">
    <source>
        <dbReference type="ARBA" id="ARBA00022989"/>
    </source>
</evidence>
<evidence type="ECO:0000256" key="1">
    <source>
        <dbReference type="ARBA" id="ARBA00004651"/>
    </source>
</evidence>
<feature type="transmembrane region" description="Helical" evidence="7">
    <location>
        <begin position="163"/>
        <end position="188"/>
    </location>
</feature>
<evidence type="ECO:0000256" key="7">
    <source>
        <dbReference type="RuleBase" id="RU363032"/>
    </source>
</evidence>
<keyword evidence="3" id="KW-1003">Cell membrane</keyword>
<feature type="transmembrane region" description="Helical" evidence="7">
    <location>
        <begin position="128"/>
        <end position="151"/>
    </location>
</feature>
<reference evidence="10" key="1">
    <citation type="journal article" date="2019" name="Int. J. Syst. Evol. Microbiol.">
        <title>The Global Catalogue of Microorganisms (GCM) 10K type strain sequencing project: providing services to taxonomists for standard genome sequencing and annotation.</title>
        <authorList>
            <consortium name="The Broad Institute Genomics Platform"/>
            <consortium name="The Broad Institute Genome Sequencing Center for Infectious Disease"/>
            <person name="Wu L."/>
            <person name="Ma J."/>
        </authorList>
    </citation>
    <scope>NUCLEOTIDE SEQUENCE [LARGE SCALE GENOMIC DNA]</scope>
    <source>
        <strain evidence="10">JCM 19635</strain>
    </source>
</reference>
<protein>
    <submittedName>
        <fullName evidence="9">ABC transporter permease</fullName>
    </submittedName>
</protein>
<feature type="domain" description="ABC transmembrane type-1" evidence="8">
    <location>
        <begin position="129"/>
        <end position="345"/>
    </location>
</feature>
<keyword evidence="5 7" id="KW-1133">Transmembrane helix</keyword>